<evidence type="ECO:0000256" key="1">
    <source>
        <dbReference type="SAM" id="SignalP"/>
    </source>
</evidence>
<dbReference type="Proteomes" id="UP000274358">
    <property type="component" value="Unassembled WGS sequence"/>
</dbReference>
<proteinExistence type="predicted"/>
<gene>
    <name evidence="2" type="ORF">EKH80_09590</name>
</gene>
<evidence type="ECO:0000313" key="2">
    <source>
        <dbReference type="EMBL" id="RUL76186.1"/>
    </source>
</evidence>
<feature type="chain" id="PRO_5019005422" description="Porin" evidence="1">
    <location>
        <begin position="26"/>
        <end position="501"/>
    </location>
</feature>
<feature type="signal peptide" evidence="1">
    <location>
        <begin position="1"/>
        <end position="25"/>
    </location>
</feature>
<protein>
    <recommendedName>
        <fullName evidence="4">Porin</fullName>
    </recommendedName>
</protein>
<keyword evidence="1" id="KW-0732">Signal</keyword>
<dbReference type="EMBL" id="RYYV01000006">
    <property type="protein sequence ID" value="RUL76186.1"/>
    <property type="molecule type" value="Genomic_DNA"/>
</dbReference>
<keyword evidence="3" id="KW-1185">Reference proteome</keyword>
<dbReference type="InterPro" id="IPR011486">
    <property type="entry name" value="BBP2"/>
</dbReference>
<reference evidence="2 3" key="1">
    <citation type="submission" date="2018-12" db="EMBL/GenBank/DDBJ databases">
        <title>Dyella dinghuensis sp. nov. DHOA06 and Dyella choica sp. nov. 4M-K27, isolated from forest soil.</title>
        <authorList>
            <person name="Qiu L.-H."/>
            <person name="Gao Z.-H."/>
        </authorList>
    </citation>
    <scope>NUCLEOTIDE SEQUENCE [LARGE SCALE GENOMIC DNA]</scope>
    <source>
        <strain evidence="2 3">4M-K27</strain>
    </source>
</reference>
<comment type="caution">
    <text evidence="2">The sequence shown here is derived from an EMBL/GenBank/DDBJ whole genome shotgun (WGS) entry which is preliminary data.</text>
</comment>
<dbReference type="Pfam" id="PF07642">
    <property type="entry name" value="BBP2"/>
    <property type="match status" value="1"/>
</dbReference>
<evidence type="ECO:0008006" key="4">
    <source>
        <dbReference type="Google" id="ProtNLM"/>
    </source>
</evidence>
<organism evidence="2 3">
    <name type="scientific">Dyella choica</name>
    <dbReference type="NCBI Taxonomy" id="1927959"/>
    <lineage>
        <taxon>Bacteria</taxon>
        <taxon>Pseudomonadati</taxon>
        <taxon>Pseudomonadota</taxon>
        <taxon>Gammaproteobacteria</taxon>
        <taxon>Lysobacterales</taxon>
        <taxon>Rhodanobacteraceae</taxon>
        <taxon>Dyella</taxon>
    </lineage>
</organism>
<name>A0A432M7J0_9GAMM</name>
<dbReference type="OrthoDB" id="7486782at2"/>
<evidence type="ECO:0000313" key="3">
    <source>
        <dbReference type="Proteomes" id="UP000274358"/>
    </source>
</evidence>
<sequence length="501" mass="55878">MVMRYVVQTAVLVCLGAMLSQGAEAFDEPPVSLTGIFESASAGANGQAAPAPEKSGDCSRNIFHRLGAAYVEDAQPPDPNAPTPARRGLGTPLDSPAFPSAEWQLGGVSYPIGAPDENSQYPLEKALGCTVFGLWMKRHRIEMFGWLNAAANLSTSHFTNYPLAYQVRPNRVELNQAVLNIQRIVDTVQTDHLDWGFDISALYGYDYHFTTMKGVFSNQLLNNSSAYAALPGRTYGADPMLFYADIYVPWVAEGMVVRVGRWLSLPDIEAQFSPNNYLVTHSILYTADPYTQMGVLTTTRLNAQWTVQLGVHGSDDTAVWNRSARPTLQACVRWVSVSDDDMLYPCINSFNRDDYHYDNLQMYAATWGHRFSPHFHILTEAYWMYARGIPGYGPGGTPGVAGSSPYSGKAGEFGIVNYMNFELSGADMVSFRNEFYNDEKGQRTGYATRYSEHTVGLTHWVSQDLEIRPELRYDHSYDLPAYDKGRRDYQLVAVIDAIVHY</sequence>
<dbReference type="AlphaFoldDB" id="A0A432M7J0"/>
<accession>A0A432M7J0</accession>